<dbReference type="Pfam" id="PF20199">
    <property type="entry name" value="RepSA"/>
    <property type="match status" value="1"/>
</dbReference>
<feature type="region of interest" description="Disordered" evidence="1">
    <location>
        <begin position="222"/>
        <end position="242"/>
    </location>
</feature>
<feature type="compositionally biased region" description="Polar residues" evidence="1">
    <location>
        <begin position="564"/>
        <end position="577"/>
    </location>
</feature>
<name>A0A4R1FKP4_9NOCA</name>
<gene>
    <name evidence="2" type="ORF">DFR71_5212</name>
</gene>
<evidence type="ECO:0000256" key="1">
    <source>
        <dbReference type="SAM" id="MobiDB-lite"/>
    </source>
</evidence>
<reference evidence="2 3" key="1">
    <citation type="submission" date="2019-03" db="EMBL/GenBank/DDBJ databases">
        <title>Genomic Encyclopedia of Type Strains, Phase IV (KMG-IV): sequencing the most valuable type-strain genomes for metagenomic binning, comparative biology and taxonomic classification.</title>
        <authorList>
            <person name="Goeker M."/>
        </authorList>
    </citation>
    <scope>NUCLEOTIDE SEQUENCE [LARGE SCALE GENOMIC DNA]</scope>
    <source>
        <strain evidence="2 3">DSM 44684</strain>
    </source>
</reference>
<organism evidence="2 3">
    <name type="scientific">Nocardia alba</name>
    <dbReference type="NCBI Taxonomy" id="225051"/>
    <lineage>
        <taxon>Bacteria</taxon>
        <taxon>Bacillati</taxon>
        <taxon>Actinomycetota</taxon>
        <taxon>Actinomycetes</taxon>
        <taxon>Mycobacteriales</taxon>
        <taxon>Nocardiaceae</taxon>
        <taxon>Nocardia</taxon>
    </lineage>
</organism>
<protein>
    <recommendedName>
        <fullName evidence="4">Replication initiator protein</fullName>
    </recommendedName>
</protein>
<accession>A0A4R1FKP4</accession>
<evidence type="ECO:0008006" key="4">
    <source>
        <dbReference type="Google" id="ProtNLM"/>
    </source>
</evidence>
<dbReference type="InterPro" id="IPR046828">
    <property type="entry name" value="RepSA"/>
</dbReference>
<evidence type="ECO:0000313" key="2">
    <source>
        <dbReference type="EMBL" id="TCJ94610.1"/>
    </source>
</evidence>
<comment type="caution">
    <text evidence="2">The sequence shown here is derived from an EMBL/GenBank/DDBJ whole genome shotgun (WGS) entry which is preliminary data.</text>
</comment>
<sequence length="577" mass="64389">MTTAPIIGLAPNRETAADRRAMPDLTDIAQYAADKEGICARVVPMRAFDPITSRTSYVGAPCKATVATTCPACAKANKYLRVTQLREGWCADHEPVDAEPVVTEAQQAVFSTRATLFTEYHEARRTEEHELAESIKALVADLDIELRELGVRGRLPALDAKPRRKTKSTRRSADLPDLPRLKVDKTLTIGQAYADGKHRPSTFFTLTLDSFGRINQVWDPKAGKDGKGAMVSDGSPRDPESYDYARQARDTIHTSKLFSTWIENLRRAVGWNVQYFATVEPQRRAAPHLHVALRGSFSKKLLTQVTAATYRTIWWPHFDKPVYGEGRMPVWDYSAGTFADPRTGRPLTYWDDALAVMDEVDELDPAHTLKFGAQSKPIQILANTDSMDYSVRYLTKYLTKSLGELLTPGSRRVAEHYDRLHAELSVTPCSDTCGVWLTYGIVPRGATEKTQPGKCNKKAHRRDTLGLPGQRCLVSRNWTGKTLPDHKAERLEFVRQYLAAVGIVMADTSHLRITPVRPGDKDAPPRAQLVMNLVTRKINERAQYTMARLAQDEGPPGVPRETVVPQQISDVQQSEAA</sequence>
<dbReference type="EMBL" id="SMFR01000004">
    <property type="protein sequence ID" value="TCJ94610.1"/>
    <property type="molecule type" value="Genomic_DNA"/>
</dbReference>
<proteinExistence type="predicted"/>
<evidence type="ECO:0000313" key="3">
    <source>
        <dbReference type="Proteomes" id="UP000294856"/>
    </source>
</evidence>
<dbReference type="STRING" id="1210063.GCA_001612665_01518"/>
<dbReference type="Proteomes" id="UP000294856">
    <property type="component" value="Unassembled WGS sequence"/>
</dbReference>
<dbReference type="AlphaFoldDB" id="A0A4R1FKP4"/>
<feature type="region of interest" description="Disordered" evidence="1">
    <location>
        <begin position="550"/>
        <end position="577"/>
    </location>
</feature>
<dbReference type="RefSeq" id="WP_067447737.1">
    <property type="nucleotide sequence ID" value="NZ_SMFR01000004.1"/>
</dbReference>
<keyword evidence="3" id="KW-1185">Reference proteome</keyword>